<evidence type="ECO:0000313" key="4">
    <source>
        <dbReference type="Proteomes" id="UP000664554"/>
    </source>
</evidence>
<dbReference type="SUPFAM" id="SSF51338">
    <property type="entry name" value="Composite domain of metallo-dependent hydrolases"/>
    <property type="match status" value="1"/>
</dbReference>
<proteinExistence type="predicted"/>
<evidence type="ECO:0000256" key="1">
    <source>
        <dbReference type="SAM" id="SignalP"/>
    </source>
</evidence>
<keyword evidence="1" id="KW-0732">Signal</keyword>
<dbReference type="CDD" id="cd01300">
    <property type="entry name" value="YtcJ_like"/>
    <property type="match status" value="1"/>
</dbReference>
<dbReference type="InterPro" id="IPR033932">
    <property type="entry name" value="YtcJ-like"/>
</dbReference>
<dbReference type="PANTHER" id="PTHR22642:SF2">
    <property type="entry name" value="PROTEIN LONG AFTER FAR-RED 3"/>
    <property type="match status" value="1"/>
</dbReference>
<dbReference type="Proteomes" id="UP000664554">
    <property type="component" value="Unassembled WGS sequence"/>
</dbReference>
<keyword evidence="4" id="KW-1185">Reference proteome</keyword>
<accession>A0ABS3NKD7</accession>
<protein>
    <submittedName>
        <fullName evidence="3">Amidohydrolase</fullName>
    </submittedName>
</protein>
<organism evidence="3 4">
    <name type="scientific">Psychrobacter coccoides</name>
    <dbReference type="NCBI Taxonomy" id="2818440"/>
    <lineage>
        <taxon>Bacteria</taxon>
        <taxon>Pseudomonadati</taxon>
        <taxon>Pseudomonadota</taxon>
        <taxon>Gammaproteobacteria</taxon>
        <taxon>Moraxellales</taxon>
        <taxon>Moraxellaceae</taxon>
        <taxon>Psychrobacter</taxon>
    </lineage>
</organism>
<feature type="domain" description="Amidohydrolase 3" evidence="2">
    <location>
        <begin position="91"/>
        <end position="581"/>
    </location>
</feature>
<dbReference type="InterPro" id="IPR032466">
    <property type="entry name" value="Metal_Hydrolase"/>
</dbReference>
<evidence type="ECO:0000313" key="3">
    <source>
        <dbReference type="EMBL" id="MBO1529865.1"/>
    </source>
</evidence>
<evidence type="ECO:0000259" key="2">
    <source>
        <dbReference type="Pfam" id="PF07969"/>
    </source>
</evidence>
<comment type="caution">
    <text evidence="3">The sequence shown here is derived from an EMBL/GenBank/DDBJ whole genome shotgun (WGS) entry which is preliminary data.</text>
</comment>
<dbReference type="RefSeq" id="WP_207988933.1">
    <property type="nucleotide sequence ID" value="NZ_JAGBKM010000001.1"/>
</dbReference>
<dbReference type="Gene3D" id="2.30.40.10">
    <property type="entry name" value="Urease, subunit C, domain 1"/>
    <property type="match status" value="1"/>
</dbReference>
<name>A0ABS3NKD7_9GAMM</name>
<feature type="signal peptide" evidence="1">
    <location>
        <begin position="1"/>
        <end position="24"/>
    </location>
</feature>
<dbReference type="InterPro" id="IPR013108">
    <property type="entry name" value="Amidohydro_3"/>
</dbReference>
<dbReference type="EMBL" id="JAGBKM010000001">
    <property type="protein sequence ID" value="MBO1529865.1"/>
    <property type="molecule type" value="Genomic_DNA"/>
</dbReference>
<dbReference type="InterPro" id="IPR011059">
    <property type="entry name" value="Metal-dep_hydrolase_composite"/>
</dbReference>
<reference evidence="3 4" key="1">
    <citation type="submission" date="2021-03" db="EMBL/GenBank/DDBJ databases">
        <authorList>
            <person name="Shang D.-D."/>
            <person name="Du Z.-J."/>
            <person name="Chen G.-J."/>
        </authorList>
    </citation>
    <scope>NUCLEOTIDE SEQUENCE [LARGE SCALE GENOMIC DNA]</scope>
    <source>
        <strain evidence="3 4">F1192</strain>
    </source>
</reference>
<feature type="chain" id="PRO_5046385474" evidence="1">
    <location>
        <begin position="25"/>
        <end position="586"/>
    </location>
</feature>
<dbReference type="PANTHER" id="PTHR22642">
    <property type="entry name" value="IMIDAZOLONEPROPIONASE"/>
    <property type="match status" value="1"/>
</dbReference>
<dbReference type="Pfam" id="PF07969">
    <property type="entry name" value="Amidohydro_3"/>
    <property type="match status" value="1"/>
</dbReference>
<gene>
    <name evidence="3" type="ORF">J3492_01385</name>
</gene>
<dbReference type="SUPFAM" id="SSF51556">
    <property type="entry name" value="Metallo-dependent hydrolases"/>
    <property type="match status" value="1"/>
</dbReference>
<sequence>MTITSLIKPTLLSLGIIGVIGCSANQATLQPSTQAMQPTSPQATVYYNGDIITMTGDTPQMVEALVTQAGKIAYVGALAEAQSKYANAAQVDLKNQTLLPSFIDPHSHFALVSNTMGQANLTAPPIGSVDSIDKILQALKTYKEDNNIPDGEWVFGWGYDETQLSDGRHPTKDEIDSVLPNNPVYLQHTSGHMGVANSKALAAMDITADSKAPAGGHIARMAGSNEPNGLLQETAMYPFMYVLLNELEPKQAQFFAQTQDYYAKNGVTTAQDGSTTRDAIQFFQSQADAGKLKIDLVALAGVSDLDENLADKDLKWKTYQNGFKVQGTKIIADGSPQGKTAYFTEPYLTPVDGCESDCRGLPSLSQDEINEMFAKAYAHDNQLFIHNNGDAATDMIIEAHEYAVKQTGQAADKDRRTVPIHTQFVRPDQLEAFKKYNMLPSFFTNHAYFWGDVHVKNLGEKRASFLSPIATADKMGLIYTNHSDDTVTPLDPLFSVWSAVNRTSRSGKVIGEEERATPYQALKAITTHAAYELFEEDSKGSLVEGKLADLVILDANPLTVDRNDIRDIKVIKTIKEGKTIYQRPSS</sequence>
<dbReference type="Gene3D" id="3.10.310.70">
    <property type="match status" value="1"/>
</dbReference>
<dbReference type="Gene3D" id="3.20.20.140">
    <property type="entry name" value="Metal-dependent hydrolases"/>
    <property type="match status" value="1"/>
</dbReference>